<dbReference type="Proteomes" id="UP000011086">
    <property type="component" value="Unassembled WGS sequence"/>
</dbReference>
<protein>
    <submittedName>
        <fullName evidence="3">Uncharacterized protein</fullName>
    </submittedName>
</protein>
<keyword evidence="2" id="KW-0472">Membrane</keyword>
<keyword evidence="2" id="KW-1133">Transmembrane helix</keyword>
<accession>A0AA97PPS8</accession>
<reference evidence="3" key="1">
    <citation type="journal article" date="2012" name="PLoS Genet.">
        <title>Comparative analysis of the genomes of two field isolates of the rice blast fungus Magnaporthe oryzae.</title>
        <authorList>
            <person name="Xue M."/>
            <person name="Yang J."/>
            <person name="Li Z."/>
            <person name="Hu S."/>
            <person name="Yao N."/>
            <person name="Dean R.A."/>
            <person name="Zhao W."/>
            <person name="Shen M."/>
            <person name="Zhang H."/>
            <person name="Li C."/>
            <person name="Liu L."/>
            <person name="Cao L."/>
            <person name="Xu X."/>
            <person name="Xing Y."/>
            <person name="Hsiang T."/>
            <person name="Zhang Z."/>
            <person name="Xu J.R."/>
            <person name="Peng Y.L."/>
        </authorList>
    </citation>
    <scope>NUCLEOTIDE SEQUENCE</scope>
    <source>
        <strain evidence="3">Y34</strain>
    </source>
</reference>
<feature type="transmembrane region" description="Helical" evidence="2">
    <location>
        <begin position="104"/>
        <end position="127"/>
    </location>
</feature>
<proteinExistence type="predicted"/>
<evidence type="ECO:0000313" key="3">
    <source>
        <dbReference type="EMBL" id="ELQ42454.1"/>
    </source>
</evidence>
<name>A0AA97PPS8_PYRO3</name>
<dbReference type="PANTHER" id="PTHR39605:SF1">
    <property type="entry name" value="MAJOR FACILITATOR SUPERFAMILY (MFS) PROFILE DOMAIN-CONTAINING PROTEIN"/>
    <property type="match status" value="1"/>
</dbReference>
<evidence type="ECO:0000256" key="2">
    <source>
        <dbReference type="SAM" id="Phobius"/>
    </source>
</evidence>
<dbReference type="AlphaFoldDB" id="A0AA97PPS8"/>
<feature type="region of interest" description="Disordered" evidence="1">
    <location>
        <begin position="239"/>
        <end position="258"/>
    </location>
</feature>
<dbReference type="PANTHER" id="PTHR39605">
    <property type="entry name" value="MAJOR FACILITATOR SUPERFAMILY (MFS) PROFILE DOMAIN-CONTAINING PROTEIN"/>
    <property type="match status" value="1"/>
</dbReference>
<organism evidence="3">
    <name type="scientific">Pyricularia oryzae (strain Y34)</name>
    <name type="common">Rice blast fungus</name>
    <name type="synonym">Magnaporthe oryzae</name>
    <dbReference type="NCBI Taxonomy" id="1143189"/>
    <lineage>
        <taxon>Eukaryota</taxon>
        <taxon>Fungi</taxon>
        <taxon>Dikarya</taxon>
        <taxon>Ascomycota</taxon>
        <taxon>Pezizomycotina</taxon>
        <taxon>Sordariomycetes</taxon>
        <taxon>Sordariomycetidae</taxon>
        <taxon>Magnaporthales</taxon>
        <taxon>Pyriculariaceae</taxon>
        <taxon>Pyricularia</taxon>
    </lineage>
</organism>
<dbReference type="EMBL" id="JH793368">
    <property type="protein sequence ID" value="ELQ42454.1"/>
    <property type="molecule type" value="Genomic_DNA"/>
</dbReference>
<gene>
    <name evidence="3" type="ORF">OOU_Y34scaffold00207g19</name>
</gene>
<sequence>MEAISAYSLATCAWLGAQAFPMLLTPGFVNSMLVEGYEPASCLAQLALSLLSLALSGVLPLAPAASADDSISPYADAAVLLTALYHAANAFHSWARWGATGGSAAYGLGFVGSGVLAAFGLWCLMFAGDKGRISKRTGADKRTSGFPFRNVEADKRKVGQPSWLSRYLTSIVKAGAIMFLSSASKAVEVIHMGTNHKKLTRQPVGYLATKTPLGFYFVARPGVEPRSLRWKGVRGRVPYELPTAPRGQGTDPSTPVAR</sequence>
<evidence type="ECO:0000256" key="1">
    <source>
        <dbReference type="SAM" id="MobiDB-lite"/>
    </source>
</evidence>
<keyword evidence="2" id="KW-0812">Transmembrane</keyword>